<evidence type="ECO:0000313" key="2">
    <source>
        <dbReference type="EMBL" id="KAG5300025.1"/>
    </source>
</evidence>
<proteinExistence type="predicted"/>
<evidence type="ECO:0000313" key="3">
    <source>
        <dbReference type="Proteomes" id="UP000670092"/>
    </source>
</evidence>
<name>A0A8H7YWU7_AJECA</name>
<sequence>MLRNLPISLFSTVHGVRRAAVPILQPVPSPITTSMPLRPRQSGLLGDPRDKKTRPTIWNNWPIKER</sequence>
<feature type="region of interest" description="Disordered" evidence="1">
    <location>
        <begin position="27"/>
        <end position="66"/>
    </location>
</feature>
<evidence type="ECO:0000256" key="1">
    <source>
        <dbReference type="SAM" id="MobiDB-lite"/>
    </source>
</evidence>
<organism evidence="2 3">
    <name type="scientific">Ajellomyces capsulatus</name>
    <name type="common">Darling's disease fungus</name>
    <name type="synonym">Histoplasma capsulatum</name>
    <dbReference type="NCBI Taxonomy" id="5037"/>
    <lineage>
        <taxon>Eukaryota</taxon>
        <taxon>Fungi</taxon>
        <taxon>Dikarya</taxon>
        <taxon>Ascomycota</taxon>
        <taxon>Pezizomycotina</taxon>
        <taxon>Eurotiomycetes</taxon>
        <taxon>Eurotiomycetidae</taxon>
        <taxon>Onygenales</taxon>
        <taxon>Ajellomycetaceae</taxon>
        <taxon>Histoplasma</taxon>
    </lineage>
</organism>
<dbReference type="EMBL" id="JAEVHI010000002">
    <property type="protein sequence ID" value="KAG5300025.1"/>
    <property type="molecule type" value="Genomic_DNA"/>
</dbReference>
<dbReference type="Proteomes" id="UP000670092">
    <property type="component" value="Unassembled WGS sequence"/>
</dbReference>
<protein>
    <submittedName>
        <fullName evidence="2">Uncharacterized protein</fullName>
    </submittedName>
</protein>
<dbReference type="VEuPathDB" id="FungiDB:I7I52_10535"/>
<dbReference type="AlphaFoldDB" id="A0A8H7YWU7"/>
<reference evidence="2 3" key="1">
    <citation type="submission" date="2021-01" db="EMBL/GenBank/DDBJ databases">
        <title>Chromosome-level genome assembly of a human fungal pathogen reveals clustering of transcriptionally co-regulated genes.</title>
        <authorList>
            <person name="Voorhies M."/>
            <person name="Cohen S."/>
            <person name="Shea T.P."/>
            <person name="Petrus S."/>
            <person name="Munoz J.F."/>
            <person name="Poplawski S."/>
            <person name="Goldman W.E."/>
            <person name="Michael T."/>
            <person name="Cuomo C.A."/>
            <person name="Sil A."/>
            <person name="Beyhan S."/>
        </authorList>
    </citation>
    <scope>NUCLEOTIDE SEQUENCE [LARGE SCALE GENOMIC DNA]</scope>
    <source>
        <strain evidence="2 3">G184AR</strain>
    </source>
</reference>
<accession>A0A8H7YWU7</accession>
<comment type="caution">
    <text evidence="2">The sequence shown here is derived from an EMBL/GenBank/DDBJ whole genome shotgun (WGS) entry which is preliminary data.</text>
</comment>
<gene>
    <name evidence="2" type="ORF">I7I52_10535</name>
</gene>